<evidence type="ECO:0000259" key="5">
    <source>
        <dbReference type="PROSITE" id="PS51898"/>
    </source>
</evidence>
<dbReference type="InterPro" id="IPR010998">
    <property type="entry name" value="Integrase_recombinase_N"/>
</dbReference>
<accession>A0ABV9KE57</accession>
<name>A0ABV9KE57_9RHOB</name>
<keyword evidence="3" id="KW-0238">DNA-binding</keyword>
<dbReference type="EMBL" id="JBHSGI010000004">
    <property type="protein sequence ID" value="MFC4668183.1"/>
    <property type="molecule type" value="Genomic_DNA"/>
</dbReference>
<dbReference type="Gene3D" id="1.10.443.10">
    <property type="entry name" value="Intergrase catalytic core"/>
    <property type="match status" value="1"/>
</dbReference>
<reference evidence="7" key="1">
    <citation type="journal article" date="2019" name="Int. J. Syst. Evol. Microbiol.">
        <title>The Global Catalogue of Microorganisms (GCM) 10K type strain sequencing project: providing services to taxonomists for standard genome sequencing and annotation.</title>
        <authorList>
            <consortium name="The Broad Institute Genomics Platform"/>
            <consortium name="The Broad Institute Genome Sequencing Center for Infectious Disease"/>
            <person name="Wu L."/>
            <person name="Ma J."/>
        </authorList>
    </citation>
    <scope>NUCLEOTIDE SEQUENCE [LARGE SCALE GENOMIC DNA]</scope>
    <source>
        <strain evidence="7">CGMCC 4.7283</strain>
    </source>
</reference>
<dbReference type="PANTHER" id="PTHR30629">
    <property type="entry name" value="PROPHAGE INTEGRASE"/>
    <property type="match status" value="1"/>
</dbReference>
<evidence type="ECO:0000256" key="4">
    <source>
        <dbReference type="ARBA" id="ARBA00023172"/>
    </source>
</evidence>
<dbReference type="InterPro" id="IPR011010">
    <property type="entry name" value="DNA_brk_join_enz"/>
</dbReference>
<dbReference type="Gene3D" id="1.10.150.130">
    <property type="match status" value="1"/>
</dbReference>
<protein>
    <submittedName>
        <fullName evidence="6">Tyrosine-type recombinase/integrase</fullName>
    </submittedName>
</protein>
<keyword evidence="4" id="KW-0233">DNA recombination</keyword>
<comment type="caution">
    <text evidence="6">The sequence shown here is derived from an EMBL/GenBank/DDBJ whole genome shotgun (WGS) entry which is preliminary data.</text>
</comment>
<keyword evidence="7" id="KW-1185">Reference proteome</keyword>
<feature type="domain" description="Tyr recombinase" evidence="5">
    <location>
        <begin position="148"/>
        <end position="319"/>
    </location>
</feature>
<evidence type="ECO:0000256" key="2">
    <source>
        <dbReference type="ARBA" id="ARBA00022908"/>
    </source>
</evidence>
<organism evidence="6 7">
    <name type="scientific">Seohaeicola nanhaiensis</name>
    <dbReference type="NCBI Taxonomy" id="1387282"/>
    <lineage>
        <taxon>Bacteria</taxon>
        <taxon>Pseudomonadati</taxon>
        <taxon>Pseudomonadota</taxon>
        <taxon>Alphaproteobacteria</taxon>
        <taxon>Rhodobacterales</taxon>
        <taxon>Roseobacteraceae</taxon>
        <taxon>Seohaeicola</taxon>
    </lineage>
</organism>
<proteinExistence type="inferred from homology"/>
<dbReference type="PANTHER" id="PTHR30629:SF2">
    <property type="entry name" value="PROPHAGE INTEGRASE INTS-RELATED"/>
    <property type="match status" value="1"/>
</dbReference>
<evidence type="ECO:0000256" key="1">
    <source>
        <dbReference type="ARBA" id="ARBA00008857"/>
    </source>
</evidence>
<sequence>MTIGRLRGGFCVIWRDGGKRHRHQLKARTRKEAEAEGLDLYRRENYRPIDATVQGLWTAYVETLAGRPTAETMRHTGKAILPHFGHLRHDQIEMTTCKEYERLRCAAGISQGSIHTELGHLRSTLRFAEDARMIPKAPRIWRPAKPIYDKRILNAGEARALIEAANAPHISLALILLLGTAGRVGAVLELEWDRIDFDRGEIRLRTDDAQTRKGRANVPMNAMTRAALQTAQSAALSDYVIEYAGGPVKSVKTGISAAVRRAKIGHVRIHDLRHTAAVTMLSNGVPLEMVSQMLGHSNTQITYSTYARYLPQHMQKAADVLNFTAIRSAS</sequence>
<dbReference type="SUPFAM" id="SSF56349">
    <property type="entry name" value="DNA breaking-rejoining enzymes"/>
    <property type="match status" value="1"/>
</dbReference>
<dbReference type="InterPro" id="IPR002104">
    <property type="entry name" value="Integrase_catalytic"/>
</dbReference>
<dbReference type="PROSITE" id="PS51898">
    <property type="entry name" value="TYR_RECOMBINASE"/>
    <property type="match status" value="1"/>
</dbReference>
<gene>
    <name evidence="6" type="ORF">ACFO5X_06420</name>
</gene>
<dbReference type="InterPro" id="IPR013762">
    <property type="entry name" value="Integrase-like_cat_sf"/>
</dbReference>
<keyword evidence="2" id="KW-0229">DNA integration</keyword>
<dbReference type="Proteomes" id="UP001595973">
    <property type="component" value="Unassembled WGS sequence"/>
</dbReference>
<dbReference type="Pfam" id="PF00589">
    <property type="entry name" value="Phage_integrase"/>
    <property type="match status" value="1"/>
</dbReference>
<dbReference type="InterPro" id="IPR050808">
    <property type="entry name" value="Phage_Integrase"/>
</dbReference>
<evidence type="ECO:0000256" key="3">
    <source>
        <dbReference type="ARBA" id="ARBA00023125"/>
    </source>
</evidence>
<dbReference type="CDD" id="cd00796">
    <property type="entry name" value="INT_Rci_Hp1_C"/>
    <property type="match status" value="1"/>
</dbReference>
<evidence type="ECO:0000313" key="7">
    <source>
        <dbReference type="Proteomes" id="UP001595973"/>
    </source>
</evidence>
<dbReference type="RefSeq" id="WP_380716621.1">
    <property type="nucleotide sequence ID" value="NZ_JBHSGI010000004.1"/>
</dbReference>
<comment type="similarity">
    <text evidence="1">Belongs to the 'phage' integrase family.</text>
</comment>
<evidence type="ECO:0000313" key="6">
    <source>
        <dbReference type="EMBL" id="MFC4668183.1"/>
    </source>
</evidence>